<dbReference type="AlphaFoldDB" id="A0AAD3HGI2"/>
<evidence type="ECO:0000313" key="1">
    <source>
        <dbReference type="EMBL" id="GFH62178.1"/>
    </source>
</evidence>
<protein>
    <submittedName>
        <fullName evidence="1">Uncharacterized protein</fullName>
    </submittedName>
</protein>
<proteinExistence type="predicted"/>
<reference evidence="1 2" key="1">
    <citation type="journal article" date="2021" name="Sci. Rep.">
        <title>The genome of the diatom Chaetoceros tenuissimus carries an ancient integrated fragment of an extant virus.</title>
        <authorList>
            <person name="Hongo Y."/>
            <person name="Kimura K."/>
            <person name="Takaki Y."/>
            <person name="Yoshida Y."/>
            <person name="Baba S."/>
            <person name="Kobayashi G."/>
            <person name="Nagasaki K."/>
            <person name="Hano T."/>
            <person name="Tomaru Y."/>
        </authorList>
    </citation>
    <scope>NUCLEOTIDE SEQUENCE [LARGE SCALE GENOMIC DNA]</scope>
    <source>
        <strain evidence="1 2">NIES-3715</strain>
    </source>
</reference>
<evidence type="ECO:0000313" key="2">
    <source>
        <dbReference type="Proteomes" id="UP001054902"/>
    </source>
</evidence>
<dbReference type="Proteomes" id="UP001054902">
    <property type="component" value="Unassembled WGS sequence"/>
</dbReference>
<comment type="caution">
    <text evidence="1">The sequence shown here is derived from an EMBL/GenBank/DDBJ whole genome shotgun (WGS) entry which is preliminary data.</text>
</comment>
<keyword evidence="2" id="KW-1185">Reference proteome</keyword>
<gene>
    <name evidence="1" type="ORF">CTEN210_18654</name>
</gene>
<sequence length="253" mass="29680">MKIIQNAAEEEIPNICKSLKLKDDASISNFFPNSELSYSSSMENMEPLLPPMRHPKYCERGKYLLNLDYLIHDFEAMCKTLKPHSKLVLIDMGADLARESGPVIQLLDLYSKFGFEFDHIYGFEMKFTDPVHVFRNQIPEKYMHSFHWVNVAVESDPDSKMNPLKSIVTKFDKDDFVVVKLDIDFGLIEVPLAKQIYESEELREKIDQFYFEHHVNMKEMARWWTRSMNGTVKESMELFHGLRQKGVASHFWV</sequence>
<name>A0AAD3HGI2_9STRA</name>
<dbReference type="EMBL" id="BLLK01000081">
    <property type="protein sequence ID" value="GFH62178.1"/>
    <property type="molecule type" value="Genomic_DNA"/>
</dbReference>
<accession>A0AAD3HGI2</accession>
<organism evidence="1 2">
    <name type="scientific">Chaetoceros tenuissimus</name>
    <dbReference type="NCBI Taxonomy" id="426638"/>
    <lineage>
        <taxon>Eukaryota</taxon>
        <taxon>Sar</taxon>
        <taxon>Stramenopiles</taxon>
        <taxon>Ochrophyta</taxon>
        <taxon>Bacillariophyta</taxon>
        <taxon>Coscinodiscophyceae</taxon>
        <taxon>Chaetocerotophycidae</taxon>
        <taxon>Chaetocerotales</taxon>
        <taxon>Chaetocerotaceae</taxon>
        <taxon>Chaetoceros</taxon>
    </lineage>
</organism>